<feature type="region of interest" description="Disordered" evidence="1">
    <location>
        <begin position="111"/>
        <end position="136"/>
    </location>
</feature>
<proteinExistence type="predicted"/>
<accession>A0A3B6SDW8</accession>
<evidence type="ECO:0000313" key="2">
    <source>
        <dbReference type="EnsemblPlants" id="TraesCS7B02G037500.1.cds1"/>
    </source>
</evidence>
<protein>
    <submittedName>
        <fullName evidence="2">Uncharacterized protein</fullName>
    </submittedName>
</protein>
<feature type="region of interest" description="Disordered" evidence="1">
    <location>
        <begin position="27"/>
        <end position="65"/>
    </location>
</feature>
<keyword evidence="3" id="KW-1185">Reference proteome</keyword>
<organism evidence="2">
    <name type="scientific">Triticum aestivum</name>
    <name type="common">Wheat</name>
    <dbReference type="NCBI Taxonomy" id="4565"/>
    <lineage>
        <taxon>Eukaryota</taxon>
        <taxon>Viridiplantae</taxon>
        <taxon>Streptophyta</taxon>
        <taxon>Embryophyta</taxon>
        <taxon>Tracheophyta</taxon>
        <taxon>Spermatophyta</taxon>
        <taxon>Magnoliopsida</taxon>
        <taxon>Liliopsida</taxon>
        <taxon>Poales</taxon>
        <taxon>Poaceae</taxon>
        <taxon>BOP clade</taxon>
        <taxon>Pooideae</taxon>
        <taxon>Triticodae</taxon>
        <taxon>Triticeae</taxon>
        <taxon>Triticinae</taxon>
        <taxon>Triticum</taxon>
    </lineage>
</organism>
<dbReference type="EnsemblPlants" id="TraesCS7B02G037500.1">
    <property type="protein sequence ID" value="TraesCS7B02G037500.1.cds1"/>
    <property type="gene ID" value="TraesCS7B02G037500"/>
</dbReference>
<evidence type="ECO:0000256" key="1">
    <source>
        <dbReference type="SAM" id="MobiDB-lite"/>
    </source>
</evidence>
<feature type="compositionally biased region" description="Pro residues" evidence="1">
    <location>
        <begin position="122"/>
        <end position="132"/>
    </location>
</feature>
<dbReference type="Gramene" id="TraesCS7B03G0098900.1">
    <property type="protein sequence ID" value="TraesCS7B03G0098900.1.CDS1"/>
    <property type="gene ID" value="TraesCS7B03G0098900"/>
</dbReference>
<evidence type="ECO:0000313" key="3">
    <source>
        <dbReference type="Proteomes" id="UP000019116"/>
    </source>
</evidence>
<name>A0A3B6SDW8_WHEAT</name>
<dbReference type="STRING" id="4565.A0A3B6SDW8"/>
<reference evidence="2" key="1">
    <citation type="submission" date="2018-08" db="EMBL/GenBank/DDBJ databases">
        <authorList>
            <person name="Rossello M."/>
        </authorList>
    </citation>
    <scope>NUCLEOTIDE SEQUENCE [LARGE SCALE GENOMIC DNA]</scope>
    <source>
        <strain evidence="2">cv. Chinese Spring</strain>
    </source>
</reference>
<dbReference type="AlphaFoldDB" id="A0A3B6SDW8"/>
<reference evidence="2" key="2">
    <citation type="submission" date="2018-10" db="UniProtKB">
        <authorList>
            <consortium name="EnsemblPlants"/>
        </authorList>
    </citation>
    <scope>IDENTIFICATION</scope>
</reference>
<dbReference type="Gramene" id="TraesCAD_scaffold_004177_01G000300.1">
    <property type="protein sequence ID" value="TraesCAD_scaffold_004177_01G000300.1"/>
    <property type="gene ID" value="TraesCAD_scaffold_004177_01G000300"/>
</dbReference>
<dbReference type="Proteomes" id="UP000019116">
    <property type="component" value="Chromosome 7B"/>
</dbReference>
<sequence length="426" mass="45651">MPPVVEPLEVHPRVTVRDRISVRPSAFDRLLGPGAPASDNSNQAANGDRGLVAASRTDPPMIGVDGKDKEEKVLVSTPHLPASEIVVGPGAGLMVETETCVVAQNFEERGVPLQGDREQSNSPPPEGTPPLPTIEKSPPVDATAAMESPVSPIIGLGGTQEREVVAPRTLAPIEEIRPQEDCGPLAAANECPAILHGVERGPEQVDGNHAWAHTHARPYVESATAQQEGMLDRTGTHARTIPKDTSAQFELGRAMIPETEQVGMGELALSLADIADEAEDGTTAKEVELAALTEGMTRQEAAAFAKLKTFCSNIVKRLAPPLLKEVQASALRLEPEPCTPRRTTRASKRSSTVSVTKATPAENVLLRALGLVPANLVPHEEDVQELKDLFDSPLRDQHVRIIVALFGKPVPSFEMEEETRVMVEAR</sequence>
<dbReference type="Gramene" id="TraesCS7B02G037500.1">
    <property type="protein sequence ID" value="TraesCS7B02G037500.1.cds1"/>
    <property type="gene ID" value="TraesCS7B02G037500"/>
</dbReference>